<protein>
    <recommendedName>
        <fullName evidence="4">DUF3102 domain-containing protein</fullName>
    </recommendedName>
</protein>
<dbReference type="AlphaFoldDB" id="H5XZD7"/>
<accession>H5XZD7</accession>
<dbReference type="EMBL" id="CM001441">
    <property type="protein sequence ID" value="EHQ91843.1"/>
    <property type="molecule type" value="Genomic_DNA"/>
</dbReference>
<feature type="compositionally biased region" description="Polar residues" evidence="1">
    <location>
        <begin position="187"/>
        <end position="198"/>
    </location>
</feature>
<dbReference type="eggNOG" id="COG2433">
    <property type="taxonomic scope" value="Bacteria"/>
</dbReference>
<dbReference type="InterPro" id="IPR021451">
    <property type="entry name" value="DUF3102"/>
</dbReference>
<keyword evidence="3" id="KW-1185">Reference proteome</keyword>
<evidence type="ECO:0008006" key="4">
    <source>
        <dbReference type="Google" id="ProtNLM"/>
    </source>
</evidence>
<evidence type="ECO:0000256" key="1">
    <source>
        <dbReference type="SAM" id="MobiDB-lite"/>
    </source>
</evidence>
<reference evidence="2 3" key="1">
    <citation type="submission" date="2011-11" db="EMBL/GenBank/DDBJ databases">
        <title>The Noncontiguous Finished genome of Desulfosporosinus youngiae DSM 17734.</title>
        <authorList>
            <consortium name="US DOE Joint Genome Institute (JGI-PGF)"/>
            <person name="Lucas S."/>
            <person name="Han J."/>
            <person name="Lapidus A."/>
            <person name="Cheng J.-F."/>
            <person name="Goodwin L."/>
            <person name="Pitluck S."/>
            <person name="Peters L."/>
            <person name="Ovchinnikova G."/>
            <person name="Lu M."/>
            <person name="Land M.L."/>
            <person name="Hauser L."/>
            <person name="Pester M."/>
            <person name="Spring S."/>
            <person name="Ollivier B."/>
            <person name="Rattei T."/>
            <person name="Klenk H.-P."/>
            <person name="Wagner M."/>
            <person name="Loy A."/>
            <person name="Woyke T.J."/>
        </authorList>
    </citation>
    <scope>NUCLEOTIDE SEQUENCE [LARGE SCALE GENOMIC DNA]</scope>
    <source>
        <strain evidence="2 3">DSM 17734</strain>
    </source>
</reference>
<organism evidence="2 3">
    <name type="scientific">Desulfosporosinus youngiae DSM 17734</name>
    <dbReference type="NCBI Taxonomy" id="768710"/>
    <lineage>
        <taxon>Bacteria</taxon>
        <taxon>Bacillati</taxon>
        <taxon>Bacillota</taxon>
        <taxon>Clostridia</taxon>
        <taxon>Eubacteriales</taxon>
        <taxon>Desulfitobacteriaceae</taxon>
        <taxon>Desulfosporosinus</taxon>
    </lineage>
</organism>
<evidence type="ECO:0000313" key="3">
    <source>
        <dbReference type="Proteomes" id="UP000005104"/>
    </source>
</evidence>
<feature type="compositionally biased region" description="Basic and acidic residues" evidence="1">
    <location>
        <begin position="141"/>
        <end position="154"/>
    </location>
</feature>
<name>H5XZD7_9FIRM</name>
<feature type="region of interest" description="Disordered" evidence="1">
    <location>
        <begin position="141"/>
        <end position="224"/>
    </location>
</feature>
<dbReference type="STRING" id="768710.DesyoDRAFT_4900"/>
<dbReference type="Pfam" id="PF11300">
    <property type="entry name" value="DUF3102"/>
    <property type="match status" value="1"/>
</dbReference>
<dbReference type="OrthoDB" id="1690026at2"/>
<sequence length="316" mass="36226">MTESAAKERTPQVIAAEINTIKYQAGRILLYSLIEIGRRLKEAKTKVPHGEWSTWLKESVSFSQSRAEKLMRIATTYGSEDSASLGTGTRTQTLSNLTYSQALLLLGIPEEERAEFVTELDIEGLTTLELKKAVEEKKAALQERDQAREERDQAVEAGRQTTQKLEQLTHDHKDLKKQVNEKDSELSRLTTVNQSLDQQVKDCRPHSGNEQKSLREKEVRLKEDRDNSEYAEKITQLENQIKTTEGLIPIMTAEAKYVFYRDQLLRAFENVLIALKVLNDKDPEVKEQHREAAYEMMKNLTKQLEVYPPVPTFTVM</sequence>
<dbReference type="Proteomes" id="UP000005104">
    <property type="component" value="Chromosome"/>
</dbReference>
<gene>
    <name evidence="2" type="ORF">DesyoDRAFT_4900</name>
</gene>
<feature type="compositionally biased region" description="Basic and acidic residues" evidence="1">
    <location>
        <begin position="167"/>
        <end position="186"/>
    </location>
</feature>
<evidence type="ECO:0000313" key="2">
    <source>
        <dbReference type="EMBL" id="EHQ91843.1"/>
    </source>
</evidence>
<proteinExistence type="predicted"/>
<dbReference type="HOGENOM" id="CLU_062996_0_0_9"/>
<dbReference type="RefSeq" id="WP_007786959.1">
    <property type="nucleotide sequence ID" value="NZ_CM001441.1"/>
</dbReference>
<feature type="compositionally biased region" description="Basic and acidic residues" evidence="1">
    <location>
        <begin position="199"/>
        <end position="224"/>
    </location>
</feature>